<evidence type="ECO:0000313" key="2">
    <source>
        <dbReference type="EMBL" id="WVZ77654.1"/>
    </source>
</evidence>
<gene>
    <name evidence="2" type="ORF">U9M48_025498</name>
</gene>
<evidence type="ECO:0000313" key="3">
    <source>
        <dbReference type="Proteomes" id="UP001341281"/>
    </source>
</evidence>
<dbReference type="Gene3D" id="1.25.40.10">
    <property type="entry name" value="Tetratricopeptide repeat domain"/>
    <property type="match status" value="1"/>
</dbReference>
<dbReference type="PANTHER" id="PTHR46224:SF37">
    <property type="entry name" value="OS12G0600100 PROTEIN"/>
    <property type="match status" value="1"/>
</dbReference>
<dbReference type="AlphaFoldDB" id="A0AAQ3TNW0"/>
<dbReference type="EMBL" id="CP144749">
    <property type="protein sequence ID" value="WVZ77654.1"/>
    <property type="molecule type" value="Genomic_DNA"/>
</dbReference>
<dbReference type="Proteomes" id="UP001341281">
    <property type="component" value="Chromosome 05"/>
</dbReference>
<name>A0AAQ3TNW0_PASNO</name>
<proteinExistence type="predicted"/>
<feature type="transmembrane region" description="Helical" evidence="1">
    <location>
        <begin position="52"/>
        <end position="75"/>
    </location>
</feature>
<protein>
    <submittedName>
        <fullName evidence="2">Uncharacterized protein</fullName>
    </submittedName>
</protein>
<keyword evidence="1" id="KW-0472">Membrane</keyword>
<dbReference type="PANTHER" id="PTHR46224">
    <property type="entry name" value="ANKYRIN REPEAT FAMILY PROTEIN"/>
    <property type="match status" value="1"/>
</dbReference>
<accession>A0AAQ3TNW0</accession>
<dbReference type="InterPro" id="IPR011990">
    <property type="entry name" value="TPR-like_helical_dom_sf"/>
</dbReference>
<organism evidence="2 3">
    <name type="scientific">Paspalum notatum var. saurae</name>
    <dbReference type="NCBI Taxonomy" id="547442"/>
    <lineage>
        <taxon>Eukaryota</taxon>
        <taxon>Viridiplantae</taxon>
        <taxon>Streptophyta</taxon>
        <taxon>Embryophyta</taxon>
        <taxon>Tracheophyta</taxon>
        <taxon>Spermatophyta</taxon>
        <taxon>Magnoliopsida</taxon>
        <taxon>Liliopsida</taxon>
        <taxon>Poales</taxon>
        <taxon>Poaceae</taxon>
        <taxon>PACMAD clade</taxon>
        <taxon>Panicoideae</taxon>
        <taxon>Andropogonodae</taxon>
        <taxon>Paspaleae</taxon>
        <taxon>Paspalinae</taxon>
        <taxon>Paspalum</taxon>
    </lineage>
</organism>
<dbReference type="SUPFAM" id="SSF48452">
    <property type="entry name" value="TPR-like"/>
    <property type="match status" value="1"/>
</dbReference>
<evidence type="ECO:0000256" key="1">
    <source>
        <dbReference type="SAM" id="Phobius"/>
    </source>
</evidence>
<reference evidence="2 3" key="1">
    <citation type="submission" date="2024-02" db="EMBL/GenBank/DDBJ databases">
        <title>High-quality chromosome-scale genome assembly of Pensacola bahiagrass (Paspalum notatum Flugge var. saurae).</title>
        <authorList>
            <person name="Vega J.M."/>
            <person name="Podio M."/>
            <person name="Orjuela J."/>
            <person name="Siena L.A."/>
            <person name="Pessino S.C."/>
            <person name="Combes M.C."/>
            <person name="Mariac C."/>
            <person name="Albertini E."/>
            <person name="Pupilli F."/>
            <person name="Ortiz J.P.A."/>
            <person name="Leblanc O."/>
        </authorList>
    </citation>
    <scope>NUCLEOTIDE SEQUENCE [LARGE SCALE GENOMIC DNA]</scope>
    <source>
        <strain evidence="2">R1</strain>
        <tissue evidence="2">Leaf</tissue>
    </source>
</reference>
<sequence length="209" mass="23123">MTSSSSSSRKKKLTECQLSTHDVQASFCGLLVQHLSEQCGPCPSGAWKRLPFFMMVTIAPPLATAPYVSVSYFLLAMEKNPLDATLFANRSLCWLRLREGKRALLDARQCRIMCPPLNARDYNGEVDSFMQALQLEPASDEIKQALREAIYAMKSAVACGGTTELLNCCILCISLLIALCRIYCDPNILLLRRLNLAICSFSVASCDQL</sequence>
<keyword evidence="1" id="KW-1133">Transmembrane helix</keyword>
<keyword evidence="3" id="KW-1185">Reference proteome</keyword>
<dbReference type="InterPro" id="IPR051616">
    <property type="entry name" value="Cul2-RING_E3_ligase_SR"/>
</dbReference>
<keyword evidence="1" id="KW-0812">Transmembrane</keyword>